<proteinExistence type="predicted"/>
<reference evidence="1 2" key="1">
    <citation type="submission" date="2020-08" db="EMBL/GenBank/DDBJ databases">
        <title>Genomic Encyclopedia of Type Strains, Phase IV (KMG-V): Genome sequencing to study the core and pangenomes of soil and plant-associated prokaryotes.</title>
        <authorList>
            <person name="Whitman W."/>
        </authorList>
    </citation>
    <scope>NUCLEOTIDE SEQUENCE [LARGE SCALE GENOMIC DNA]</scope>
    <source>
        <strain evidence="1 2">SEMIA 402</strain>
    </source>
</reference>
<dbReference type="Proteomes" id="UP000533641">
    <property type="component" value="Unassembled WGS sequence"/>
</dbReference>
<gene>
    <name evidence="1" type="ORF">GGE12_002435</name>
</gene>
<evidence type="ECO:0000313" key="2">
    <source>
        <dbReference type="Proteomes" id="UP000533641"/>
    </source>
</evidence>
<evidence type="ECO:0000313" key="1">
    <source>
        <dbReference type="EMBL" id="MBB4274659.1"/>
    </source>
</evidence>
<dbReference type="EMBL" id="JACIGM010000004">
    <property type="protein sequence ID" value="MBB4274659.1"/>
    <property type="molecule type" value="Genomic_DNA"/>
</dbReference>
<dbReference type="AlphaFoldDB" id="A0A7W6RLH3"/>
<sequence length="37" mass="4287">MAVSLAMKRPRFLLQAFSAGCFRTGYRFVPKAYQFNI</sequence>
<protein>
    <submittedName>
        <fullName evidence="1">Uncharacterized protein</fullName>
    </submittedName>
</protein>
<comment type="caution">
    <text evidence="1">The sequence shown here is derived from an EMBL/GenBank/DDBJ whole genome shotgun (WGS) entry which is preliminary data.</text>
</comment>
<name>A0A7W6RLH3_9HYPH</name>
<organism evidence="1 2">
    <name type="scientific">Rhizobium mongolense</name>
    <dbReference type="NCBI Taxonomy" id="57676"/>
    <lineage>
        <taxon>Bacteria</taxon>
        <taxon>Pseudomonadati</taxon>
        <taxon>Pseudomonadota</taxon>
        <taxon>Alphaproteobacteria</taxon>
        <taxon>Hyphomicrobiales</taxon>
        <taxon>Rhizobiaceae</taxon>
        <taxon>Rhizobium/Agrobacterium group</taxon>
        <taxon>Rhizobium</taxon>
    </lineage>
</organism>
<accession>A0A7W6RLH3</accession>